<dbReference type="Gene3D" id="2.40.128.20">
    <property type="match status" value="1"/>
</dbReference>
<dbReference type="AlphaFoldDB" id="A0AAQ4FB61"/>
<dbReference type="InterPro" id="IPR012674">
    <property type="entry name" value="Calycin"/>
</dbReference>
<evidence type="ECO:0000313" key="2">
    <source>
        <dbReference type="Proteomes" id="UP001321473"/>
    </source>
</evidence>
<name>A0AAQ4FB61_AMBAM</name>
<organism evidence="1 2">
    <name type="scientific">Amblyomma americanum</name>
    <name type="common">Lone star tick</name>
    <dbReference type="NCBI Taxonomy" id="6943"/>
    <lineage>
        <taxon>Eukaryota</taxon>
        <taxon>Metazoa</taxon>
        <taxon>Ecdysozoa</taxon>
        <taxon>Arthropoda</taxon>
        <taxon>Chelicerata</taxon>
        <taxon>Arachnida</taxon>
        <taxon>Acari</taxon>
        <taxon>Parasitiformes</taxon>
        <taxon>Ixodida</taxon>
        <taxon>Ixodoidea</taxon>
        <taxon>Ixodidae</taxon>
        <taxon>Amblyomminae</taxon>
        <taxon>Amblyomma</taxon>
    </lineage>
</organism>
<keyword evidence="2" id="KW-1185">Reference proteome</keyword>
<accession>A0AAQ4FB61</accession>
<gene>
    <name evidence="1" type="ORF">V5799_009196</name>
</gene>
<proteinExistence type="predicted"/>
<evidence type="ECO:0000313" key="1">
    <source>
        <dbReference type="EMBL" id="KAK8784440.1"/>
    </source>
</evidence>
<sequence>MYTYNPSFSLPFAEKERKYRSRDLSEPTLTVLQSREKIVLVLISKAAWRISRCHCMESTFEEALHNYAVRSVTCHVPLDEESTALSSQKETQKINFTVEHKNAATKVYLKGESSDLPFALQGSYLVLAATTTCIVVQISDLVRGEPLCALWGLENARGNDEQYCFDMMQQICMQPVFDTFIERERCGTRYAEENE</sequence>
<reference evidence="1 2" key="1">
    <citation type="journal article" date="2023" name="Arcadia Sci">
        <title>De novo assembly of a long-read Amblyomma americanum tick genome.</title>
        <authorList>
            <person name="Chou S."/>
            <person name="Poskanzer K.E."/>
            <person name="Rollins M."/>
            <person name="Thuy-Boun P.S."/>
        </authorList>
    </citation>
    <scope>NUCLEOTIDE SEQUENCE [LARGE SCALE GENOMIC DNA]</scope>
    <source>
        <strain evidence="1">F_SG_1</strain>
        <tissue evidence="1">Salivary glands</tissue>
    </source>
</reference>
<dbReference type="Proteomes" id="UP001321473">
    <property type="component" value="Unassembled WGS sequence"/>
</dbReference>
<comment type="caution">
    <text evidence="1">The sequence shown here is derived from an EMBL/GenBank/DDBJ whole genome shotgun (WGS) entry which is preliminary data.</text>
</comment>
<protein>
    <submittedName>
        <fullName evidence="1">Uncharacterized protein</fullName>
    </submittedName>
</protein>
<dbReference type="EMBL" id="JARKHS020004563">
    <property type="protein sequence ID" value="KAK8784440.1"/>
    <property type="molecule type" value="Genomic_DNA"/>
</dbReference>